<feature type="transmembrane region" description="Helical" evidence="8">
    <location>
        <begin position="450"/>
        <end position="474"/>
    </location>
</feature>
<evidence type="ECO:0000256" key="2">
    <source>
        <dbReference type="ARBA" id="ARBA00022448"/>
    </source>
</evidence>
<dbReference type="SUPFAM" id="SSF103473">
    <property type="entry name" value="MFS general substrate transporter"/>
    <property type="match status" value="1"/>
</dbReference>
<accession>A0A858Z6S0</accession>
<feature type="domain" description="Major facilitator superfamily (MFS) profile" evidence="9">
    <location>
        <begin position="41"/>
        <end position="478"/>
    </location>
</feature>
<dbReference type="GO" id="GO:0005886">
    <property type="term" value="C:plasma membrane"/>
    <property type="evidence" value="ECO:0007669"/>
    <property type="project" value="UniProtKB-SubCell"/>
</dbReference>
<keyword evidence="6 8" id="KW-1133">Transmembrane helix</keyword>
<feature type="transmembrane region" description="Helical" evidence="8">
    <location>
        <begin position="147"/>
        <end position="164"/>
    </location>
</feature>
<feature type="transmembrane region" description="Helical" evidence="8">
    <location>
        <begin position="207"/>
        <end position="229"/>
    </location>
</feature>
<evidence type="ECO:0000256" key="3">
    <source>
        <dbReference type="ARBA" id="ARBA00022475"/>
    </source>
</evidence>
<evidence type="ECO:0000259" key="9">
    <source>
        <dbReference type="PROSITE" id="PS50850"/>
    </source>
</evidence>
<keyword evidence="4" id="KW-0762">Sugar transport</keyword>
<evidence type="ECO:0000256" key="7">
    <source>
        <dbReference type="ARBA" id="ARBA00023136"/>
    </source>
</evidence>
<comment type="subcellular location">
    <subcellularLocation>
        <location evidence="1">Cell membrane</location>
        <topology evidence="1">Multi-pass membrane protein</topology>
    </subcellularLocation>
</comment>
<sequence length="491" mass="53759">MVEMGKAKELEVDQHGIKYIPDEKGAFVPEKSKQKPDSFFLSFSMLSVNLIAITGASTYSWTSPVIPKLLSNDTDVNPLDSPATTMEISMLAGLPNLTCTLGIIIAPIIANILGRKKANQIFSLAMLFCNTMVAFSSKMVFITIFRSVIMAGFMGSVASMLLYVAESCETHNRAKYSSFTSLAFPIGDMLSFAIGPHFSVRTFTLLLNIPLILYLISSIFVSESPVFLLSNGLRDKAFKVLLTLRSNKTRKEVEEEFIEMENNLKQNQSSKNAGYLSLVKTKEGRKGVALGIIPMLAQYMSGAAVIIAFLGPIFDSPGAVLSGDSVALIVGILRIIATYGTISIIEKFNRKTLLMFSSLGCGFCMSVLGILFFLNSHKTISLTTFQLLSIIFIISFIVIFCLGLAPVPPVMVSEFFPTDLRSVGTSAILTLVSVALYIESAGFPFLNEYAGTYWCLWVFSLNMLVSSIAIYCFVPETRGKSFSQIQEEIGN</sequence>
<gene>
    <name evidence="10" type="primary">MFS2</name>
</gene>
<evidence type="ECO:0000256" key="5">
    <source>
        <dbReference type="ARBA" id="ARBA00022692"/>
    </source>
</evidence>
<dbReference type="PROSITE" id="PS50850">
    <property type="entry name" value="MFS"/>
    <property type="match status" value="1"/>
</dbReference>
<dbReference type="Gene3D" id="1.20.1250.20">
    <property type="entry name" value="MFS general substrate transporter like domains"/>
    <property type="match status" value="1"/>
</dbReference>
<dbReference type="InterPro" id="IPR020846">
    <property type="entry name" value="MFS_dom"/>
</dbReference>
<dbReference type="InterPro" id="IPR036259">
    <property type="entry name" value="MFS_trans_sf"/>
</dbReference>
<name>A0A858Z6S0_9CUCU</name>
<feature type="transmembrane region" description="Helical" evidence="8">
    <location>
        <begin position="288"/>
        <end position="314"/>
    </location>
</feature>
<evidence type="ECO:0000313" key="10">
    <source>
        <dbReference type="EMBL" id="QJX15783.1"/>
    </source>
</evidence>
<organism evidence="10">
    <name type="scientific">Phyllotreta armoraciae</name>
    <dbReference type="NCBI Taxonomy" id="1553667"/>
    <lineage>
        <taxon>Eukaryota</taxon>
        <taxon>Metazoa</taxon>
        <taxon>Ecdysozoa</taxon>
        <taxon>Arthropoda</taxon>
        <taxon>Hexapoda</taxon>
        <taxon>Insecta</taxon>
        <taxon>Pterygota</taxon>
        <taxon>Neoptera</taxon>
        <taxon>Endopterygota</taxon>
        <taxon>Coleoptera</taxon>
        <taxon>Polyphaga</taxon>
        <taxon>Cucujiformia</taxon>
        <taxon>Chrysomeloidea</taxon>
        <taxon>Chrysomelidae</taxon>
        <taxon>Galerucinae</taxon>
        <taxon>Alticini</taxon>
        <taxon>Phyllotreta</taxon>
    </lineage>
</organism>
<dbReference type="AlphaFoldDB" id="A0A858Z6S0"/>
<dbReference type="PANTHER" id="PTHR48021">
    <property type="match status" value="1"/>
</dbReference>
<dbReference type="InterPro" id="IPR005828">
    <property type="entry name" value="MFS_sugar_transport-like"/>
</dbReference>
<feature type="transmembrane region" description="Helical" evidence="8">
    <location>
        <begin position="88"/>
        <end position="109"/>
    </location>
</feature>
<protein>
    <submittedName>
        <fullName evidence="10">Major facilitator superfamily protein</fullName>
    </submittedName>
</protein>
<keyword evidence="7 8" id="KW-0472">Membrane</keyword>
<proteinExistence type="evidence at transcript level"/>
<evidence type="ECO:0000256" key="1">
    <source>
        <dbReference type="ARBA" id="ARBA00004651"/>
    </source>
</evidence>
<dbReference type="GO" id="GO:0022857">
    <property type="term" value="F:transmembrane transporter activity"/>
    <property type="evidence" value="ECO:0007669"/>
    <property type="project" value="InterPro"/>
</dbReference>
<reference evidence="10" key="1">
    <citation type="submission" date="2019-09" db="EMBL/GenBank/DDBJ databases">
        <title>MFS transporters aid in co-option of insect defense compounds from plants.</title>
        <authorList>
            <person name="Yang Z.-L."/>
            <person name="Nour-Eldin H.H."/>
            <person name="Haenniger S."/>
            <person name="Reichelt M."/>
            <person name="Crocoll C."/>
            <person name="Vogel H."/>
            <person name="Beran F."/>
        </authorList>
    </citation>
    <scope>NUCLEOTIDE SEQUENCE</scope>
</reference>
<dbReference type="Pfam" id="PF00083">
    <property type="entry name" value="Sugar_tr"/>
    <property type="match status" value="1"/>
</dbReference>
<feature type="transmembrane region" description="Helical" evidence="8">
    <location>
        <begin position="352"/>
        <end position="374"/>
    </location>
</feature>
<feature type="transmembrane region" description="Helical" evidence="8">
    <location>
        <begin position="39"/>
        <end position="61"/>
    </location>
</feature>
<feature type="transmembrane region" description="Helical" evidence="8">
    <location>
        <begin position="386"/>
        <end position="407"/>
    </location>
</feature>
<feature type="transmembrane region" description="Helical" evidence="8">
    <location>
        <begin position="419"/>
        <end position="438"/>
    </location>
</feature>
<feature type="transmembrane region" description="Helical" evidence="8">
    <location>
        <begin position="326"/>
        <end position="345"/>
    </location>
</feature>
<evidence type="ECO:0000256" key="8">
    <source>
        <dbReference type="SAM" id="Phobius"/>
    </source>
</evidence>
<dbReference type="EMBL" id="MN433073">
    <property type="protein sequence ID" value="QJX15783.1"/>
    <property type="molecule type" value="mRNA"/>
</dbReference>
<keyword evidence="5 8" id="KW-0812">Transmembrane</keyword>
<keyword evidence="2" id="KW-0813">Transport</keyword>
<dbReference type="InterPro" id="IPR050549">
    <property type="entry name" value="MFS_Trehalose_Transporter"/>
</dbReference>
<feature type="transmembrane region" description="Helical" evidence="8">
    <location>
        <begin position="121"/>
        <end position="141"/>
    </location>
</feature>
<evidence type="ECO:0000256" key="6">
    <source>
        <dbReference type="ARBA" id="ARBA00022989"/>
    </source>
</evidence>
<evidence type="ECO:0000256" key="4">
    <source>
        <dbReference type="ARBA" id="ARBA00022597"/>
    </source>
</evidence>
<keyword evidence="3" id="KW-1003">Cell membrane</keyword>
<dbReference type="PANTHER" id="PTHR48021:SF1">
    <property type="entry name" value="GH07001P-RELATED"/>
    <property type="match status" value="1"/>
</dbReference>
<feature type="transmembrane region" description="Helical" evidence="8">
    <location>
        <begin position="176"/>
        <end position="195"/>
    </location>
</feature>
<dbReference type="FunFam" id="1.20.1250.20:FF:000218">
    <property type="entry name" value="facilitated trehalose transporter Tret1"/>
    <property type="match status" value="1"/>
</dbReference>